<evidence type="ECO:0000313" key="1">
    <source>
        <dbReference type="EMBL" id="RVZ43459.1"/>
    </source>
</evidence>
<sequence length="42" mass="4580">GRSDTGKFIEVTCKEKRNPGELVKVEIISHSKGRLIAAIKGN</sequence>
<reference evidence="1 2" key="1">
    <citation type="submission" date="2018-11" db="EMBL/GenBank/DDBJ databases">
        <title>Genetic determinants and prediction of antibiotic resistance phenotypes in Helicobacter pylori.</title>
        <authorList>
            <person name="Wagner K."/>
        </authorList>
    </citation>
    <scope>NUCLEOTIDE SEQUENCE [LARGE SCALE GENOMIC DNA]</scope>
    <source>
        <strain evidence="1 2">ZH70</strain>
    </source>
</reference>
<proteinExistence type="predicted"/>
<organism evidence="1 2">
    <name type="scientific">Helicobacter pylori</name>
    <name type="common">Campylobacter pylori</name>
    <dbReference type="NCBI Taxonomy" id="210"/>
    <lineage>
        <taxon>Bacteria</taxon>
        <taxon>Pseudomonadati</taxon>
        <taxon>Campylobacterota</taxon>
        <taxon>Epsilonproteobacteria</taxon>
        <taxon>Campylobacterales</taxon>
        <taxon>Helicobacteraceae</taxon>
        <taxon>Helicobacter</taxon>
    </lineage>
</organism>
<keyword evidence="1" id="KW-0808">Transferase</keyword>
<dbReference type="EMBL" id="RJGP01000021">
    <property type="protein sequence ID" value="RVZ43459.1"/>
    <property type="molecule type" value="Genomic_DNA"/>
</dbReference>
<feature type="non-terminal residue" evidence="1">
    <location>
        <position position="1"/>
    </location>
</feature>
<comment type="caution">
    <text evidence="1">The sequence shown here is derived from an EMBL/GenBank/DDBJ whole genome shotgun (WGS) entry which is preliminary data.</text>
</comment>
<dbReference type="GO" id="GO:0016740">
    <property type="term" value="F:transferase activity"/>
    <property type="evidence" value="ECO:0007669"/>
    <property type="project" value="UniProtKB-KW"/>
</dbReference>
<dbReference type="AlphaFoldDB" id="A0A438XZN7"/>
<protein>
    <submittedName>
        <fullName evidence="1">tRNA (N6-isopentenyl adenosine(37)-C2)-methylthiotransferase MiaB</fullName>
    </submittedName>
</protein>
<dbReference type="Proteomes" id="UP000289022">
    <property type="component" value="Unassembled WGS sequence"/>
</dbReference>
<accession>A0A438XZN7</accession>
<name>A0A438XZN7_HELPX</name>
<gene>
    <name evidence="1" type="ORF">EC518_01175</name>
</gene>
<evidence type="ECO:0000313" key="2">
    <source>
        <dbReference type="Proteomes" id="UP000289022"/>
    </source>
</evidence>